<dbReference type="RefSeq" id="WP_146372659.1">
    <property type="nucleotide sequence ID" value="NZ_SJPP01000002.1"/>
</dbReference>
<name>A0A5C6BA74_9PLAN</name>
<evidence type="ECO:0000313" key="1">
    <source>
        <dbReference type="EMBL" id="TWU08880.1"/>
    </source>
</evidence>
<accession>A0A5C6BA74</accession>
<sequence length="136" mass="15108">MSPITAKAKLEDQELNDIPVLNPGDRFGRTWLLEISGSRTPLFLIVEAGSVGDAVEKLAENDCYGHHIIVDDDCLDGFPEGQRYYGQSGQVLNLRHLAIHGAERAAIPFPCRYFGDNLPDEGVLPADLDEWDWATR</sequence>
<comment type="caution">
    <text evidence="1">The sequence shown here is derived from an EMBL/GenBank/DDBJ whole genome shotgun (WGS) entry which is preliminary data.</text>
</comment>
<proteinExistence type="predicted"/>
<dbReference type="OrthoDB" id="269964at2"/>
<dbReference type="Proteomes" id="UP000320735">
    <property type="component" value="Unassembled WGS sequence"/>
</dbReference>
<organism evidence="1 2">
    <name type="scientific">Symmachiella macrocystis</name>
    <dbReference type="NCBI Taxonomy" id="2527985"/>
    <lineage>
        <taxon>Bacteria</taxon>
        <taxon>Pseudomonadati</taxon>
        <taxon>Planctomycetota</taxon>
        <taxon>Planctomycetia</taxon>
        <taxon>Planctomycetales</taxon>
        <taxon>Planctomycetaceae</taxon>
        <taxon>Symmachiella</taxon>
    </lineage>
</organism>
<gene>
    <name evidence="1" type="ORF">CA54_41190</name>
</gene>
<dbReference type="AlphaFoldDB" id="A0A5C6BA74"/>
<reference evidence="1 2" key="1">
    <citation type="submission" date="2019-02" db="EMBL/GenBank/DDBJ databases">
        <title>Deep-cultivation of Planctomycetes and their phenomic and genomic characterization uncovers novel biology.</title>
        <authorList>
            <person name="Wiegand S."/>
            <person name="Jogler M."/>
            <person name="Boedeker C."/>
            <person name="Pinto D."/>
            <person name="Vollmers J."/>
            <person name="Rivas-Marin E."/>
            <person name="Kohn T."/>
            <person name="Peeters S.H."/>
            <person name="Heuer A."/>
            <person name="Rast P."/>
            <person name="Oberbeckmann S."/>
            <person name="Bunk B."/>
            <person name="Jeske O."/>
            <person name="Meyerdierks A."/>
            <person name="Storesund J.E."/>
            <person name="Kallscheuer N."/>
            <person name="Luecker S."/>
            <person name="Lage O.M."/>
            <person name="Pohl T."/>
            <person name="Merkel B.J."/>
            <person name="Hornburger P."/>
            <person name="Mueller R.-W."/>
            <person name="Bruemmer F."/>
            <person name="Labrenz M."/>
            <person name="Spormann A.M."/>
            <person name="Op Den Camp H."/>
            <person name="Overmann J."/>
            <person name="Amann R."/>
            <person name="Jetten M.S.M."/>
            <person name="Mascher T."/>
            <person name="Medema M.H."/>
            <person name="Devos D.P."/>
            <person name="Kaster A.-K."/>
            <person name="Ovreas L."/>
            <person name="Rohde M."/>
            <person name="Galperin M.Y."/>
            <person name="Jogler C."/>
        </authorList>
    </citation>
    <scope>NUCLEOTIDE SEQUENCE [LARGE SCALE GENOMIC DNA]</scope>
    <source>
        <strain evidence="1 2">CA54</strain>
    </source>
</reference>
<dbReference type="EMBL" id="SJPP01000002">
    <property type="protein sequence ID" value="TWU08880.1"/>
    <property type="molecule type" value="Genomic_DNA"/>
</dbReference>
<protein>
    <submittedName>
        <fullName evidence="1">Uncharacterized protein</fullName>
    </submittedName>
</protein>
<keyword evidence="2" id="KW-1185">Reference proteome</keyword>
<evidence type="ECO:0000313" key="2">
    <source>
        <dbReference type="Proteomes" id="UP000320735"/>
    </source>
</evidence>